<evidence type="ECO:0000313" key="10">
    <source>
        <dbReference type="EMBL" id="KAL3316677.1"/>
    </source>
</evidence>
<protein>
    <recommendedName>
        <fullName evidence="7">mitogen-activated protein kinase kinase</fullName>
        <ecNumber evidence="7">2.7.12.2</ecNumber>
    </recommendedName>
</protein>
<organism evidence="10 11">
    <name type="scientific">Cichlidogyrus casuarinus</name>
    <dbReference type="NCBI Taxonomy" id="1844966"/>
    <lineage>
        <taxon>Eukaryota</taxon>
        <taxon>Metazoa</taxon>
        <taxon>Spiralia</taxon>
        <taxon>Lophotrochozoa</taxon>
        <taxon>Platyhelminthes</taxon>
        <taxon>Monogenea</taxon>
        <taxon>Monopisthocotylea</taxon>
        <taxon>Dactylogyridea</taxon>
        <taxon>Ancyrocephalidae</taxon>
        <taxon>Cichlidogyrus</taxon>
    </lineage>
</organism>
<keyword evidence="3 8" id="KW-0547">Nucleotide-binding</keyword>
<evidence type="ECO:0000256" key="4">
    <source>
        <dbReference type="ARBA" id="ARBA00022777"/>
    </source>
</evidence>
<dbReference type="InterPro" id="IPR017441">
    <property type="entry name" value="Protein_kinase_ATP_BS"/>
</dbReference>
<keyword evidence="11" id="KW-1185">Reference proteome</keyword>
<evidence type="ECO:0000256" key="2">
    <source>
        <dbReference type="ARBA" id="ARBA00022679"/>
    </source>
</evidence>
<dbReference type="GO" id="GO:0005524">
    <property type="term" value="F:ATP binding"/>
    <property type="evidence" value="ECO:0007669"/>
    <property type="project" value="UniProtKB-UniRule"/>
</dbReference>
<name>A0ABD2QBN7_9PLAT</name>
<accession>A0ABD2QBN7</accession>
<keyword evidence="5 8" id="KW-0067">ATP-binding</keyword>
<dbReference type="GO" id="GO:0004708">
    <property type="term" value="F:MAP kinase kinase activity"/>
    <property type="evidence" value="ECO:0007669"/>
    <property type="project" value="UniProtKB-EC"/>
</dbReference>
<dbReference type="Pfam" id="PF00069">
    <property type="entry name" value="Pkinase"/>
    <property type="match status" value="1"/>
</dbReference>
<feature type="domain" description="Protein kinase" evidence="9">
    <location>
        <begin position="46"/>
        <end position="184"/>
    </location>
</feature>
<dbReference type="AlphaFoldDB" id="A0ABD2QBN7"/>
<dbReference type="PROSITE" id="PS50011">
    <property type="entry name" value="PROTEIN_KINASE_DOM"/>
    <property type="match status" value="1"/>
</dbReference>
<dbReference type="SMART" id="SM00220">
    <property type="entry name" value="S_TKc"/>
    <property type="match status" value="1"/>
</dbReference>
<dbReference type="SUPFAM" id="SSF56112">
    <property type="entry name" value="Protein kinase-like (PK-like)"/>
    <property type="match status" value="1"/>
</dbReference>
<dbReference type="PANTHER" id="PTHR48013:SF15">
    <property type="entry name" value="DUAL SPECIFICITY MITOGEN-ACTIVATED PROTEIN KINASE KINASE 4"/>
    <property type="match status" value="1"/>
</dbReference>
<evidence type="ECO:0000256" key="1">
    <source>
        <dbReference type="ARBA" id="ARBA00022527"/>
    </source>
</evidence>
<comment type="caution">
    <text evidence="10">The sequence shown here is derived from an EMBL/GenBank/DDBJ whole genome shotgun (WGS) entry which is preliminary data.</text>
</comment>
<dbReference type="Gene3D" id="3.30.200.20">
    <property type="entry name" value="Phosphorylase Kinase, domain 1"/>
    <property type="match status" value="1"/>
</dbReference>
<evidence type="ECO:0000256" key="5">
    <source>
        <dbReference type="ARBA" id="ARBA00022840"/>
    </source>
</evidence>
<keyword evidence="4" id="KW-0418">Kinase</keyword>
<dbReference type="PROSITE" id="PS00107">
    <property type="entry name" value="PROTEIN_KINASE_ATP"/>
    <property type="match status" value="1"/>
</dbReference>
<proteinExistence type="inferred from homology"/>
<evidence type="ECO:0000256" key="6">
    <source>
        <dbReference type="ARBA" id="ARBA00038035"/>
    </source>
</evidence>
<dbReference type="EMBL" id="JBJKFK010000500">
    <property type="protein sequence ID" value="KAL3316677.1"/>
    <property type="molecule type" value="Genomic_DNA"/>
</dbReference>
<comment type="similarity">
    <text evidence="6">Belongs to the protein kinase superfamily. STE Ser/Thr protein kinase family. MAP kinase kinase subfamily.</text>
</comment>
<evidence type="ECO:0000256" key="3">
    <source>
        <dbReference type="ARBA" id="ARBA00022741"/>
    </source>
</evidence>
<keyword evidence="1" id="KW-0723">Serine/threonine-protein kinase</keyword>
<reference evidence="10 11" key="1">
    <citation type="submission" date="2024-11" db="EMBL/GenBank/DDBJ databases">
        <title>Adaptive evolution of stress response genes in parasites aligns with host niche diversity.</title>
        <authorList>
            <person name="Hahn C."/>
            <person name="Resl P."/>
        </authorList>
    </citation>
    <scope>NUCLEOTIDE SEQUENCE [LARGE SCALE GENOMIC DNA]</scope>
    <source>
        <strain evidence="10">EGGRZ-B1_66</strain>
        <tissue evidence="10">Body</tissue>
    </source>
</reference>
<feature type="binding site" evidence="8">
    <location>
        <position position="75"/>
    </location>
    <ligand>
        <name>ATP</name>
        <dbReference type="ChEBI" id="CHEBI:30616"/>
    </ligand>
</feature>
<dbReference type="PANTHER" id="PTHR48013">
    <property type="entry name" value="DUAL SPECIFICITY MITOGEN-ACTIVATED PROTEIN KINASE KINASE 5-RELATED"/>
    <property type="match status" value="1"/>
</dbReference>
<dbReference type="FunFam" id="3.30.200.20:FF:000040">
    <property type="entry name" value="Dual specificity mitogen-activated protein kinase kinase"/>
    <property type="match status" value="1"/>
</dbReference>
<keyword evidence="2" id="KW-0808">Transferase</keyword>
<dbReference type="GO" id="GO:0004674">
    <property type="term" value="F:protein serine/threonine kinase activity"/>
    <property type="evidence" value="ECO:0007669"/>
    <property type="project" value="UniProtKB-KW"/>
</dbReference>
<dbReference type="Proteomes" id="UP001626550">
    <property type="component" value="Unassembled WGS sequence"/>
</dbReference>
<evidence type="ECO:0000313" key="11">
    <source>
        <dbReference type="Proteomes" id="UP001626550"/>
    </source>
</evidence>
<dbReference type="InterPro" id="IPR011009">
    <property type="entry name" value="Kinase-like_dom_sf"/>
</dbReference>
<evidence type="ECO:0000256" key="7">
    <source>
        <dbReference type="ARBA" id="ARBA00038999"/>
    </source>
</evidence>
<sequence>MPQRPTLQGISLKPNKNNESSFCKESYNQITIPGKCDQQSMEVMDLQKICQIGVGSFGFVNKTRHIPTGHIMAVKWIRSTLNKNQEVAALKDLDVVKQSLECPYIVKFYGALFHEGSCLICMELLSSSLEEFYKIAHRCLREIIPEDILGKIVVATILALDYLKSNLKVIHRGWNIWKNPSFFA</sequence>
<gene>
    <name evidence="10" type="ORF">Ciccas_004670</name>
</gene>
<dbReference type="InterPro" id="IPR000719">
    <property type="entry name" value="Prot_kinase_dom"/>
</dbReference>
<dbReference type="EC" id="2.7.12.2" evidence="7"/>
<evidence type="ECO:0000259" key="9">
    <source>
        <dbReference type="PROSITE" id="PS50011"/>
    </source>
</evidence>
<evidence type="ECO:0000256" key="8">
    <source>
        <dbReference type="PROSITE-ProRule" id="PRU10141"/>
    </source>
</evidence>